<organism evidence="2 3">
    <name type="scientific">Heterodera trifolii</name>
    <dbReference type="NCBI Taxonomy" id="157864"/>
    <lineage>
        <taxon>Eukaryota</taxon>
        <taxon>Metazoa</taxon>
        <taxon>Ecdysozoa</taxon>
        <taxon>Nematoda</taxon>
        <taxon>Chromadorea</taxon>
        <taxon>Rhabditida</taxon>
        <taxon>Tylenchina</taxon>
        <taxon>Tylenchomorpha</taxon>
        <taxon>Tylenchoidea</taxon>
        <taxon>Heteroderidae</taxon>
        <taxon>Heteroderinae</taxon>
        <taxon>Heterodera</taxon>
    </lineage>
</organism>
<dbReference type="AlphaFoldDB" id="A0ABD2L622"/>
<feature type="transmembrane region" description="Helical" evidence="1">
    <location>
        <begin position="187"/>
        <end position="209"/>
    </location>
</feature>
<keyword evidence="1" id="KW-1133">Transmembrane helix</keyword>
<sequence length="224" mass="25857">MFKFTKLMTTTAAQMMVRKSRLEDTMARQWPGAFAEKTNSPFNLSIKVPKTTLFTINALNEDDTTSDSEAHVWTGMRRMIGGGRKCRSSWYPWLGVGGKDASTVFDFTRVMQTRAVSTEGRDQQVRAEVAEKYIQLLEKMGHNEKAWMDKWDAKETAQNERWNLFVSAQSERWNLFVSAQSDRWTSFVYFITCLFVSMFVGFACLYYSMLSEFGEVKQLISAKQ</sequence>
<evidence type="ECO:0000313" key="2">
    <source>
        <dbReference type="EMBL" id="KAL3110678.1"/>
    </source>
</evidence>
<reference evidence="2 3" key="1">
    <citation type="submission" date="2024-10" db="EMBL/GenBank/DDBJ databases">
        <authorList>
            <person name="Kim D."/>
        </authorList>
    </citation>
    <scope>NUCLEOTIDE SEQUENCE [LARGE SCALE GENOMIC DNA]</scope>
    <source>
        <strain evidence="2">BH-2024</strain>
    </source>
</reference>
<protein>
    <submittedName>
        <fullName evidence="2">Uncharacterized protein</fullName>
    </submittedName>
</protein>
<dbReference type="Proteomes" id="UP001620626">
    <property type="component" value="Unassembled WGS sequence"/>
</dbReference>
<gene>
    <name evidence="2" type="ORF">niasHT_017556</name>
</gene>
<name>A0ABD2L622_9BILA</name>
<accession>A0ABD2L622</accession>
<dbReference type="EMBL" id="JBICBT010000534">
    <property type="protein sequence ID" value="KAL3110678.1"/>
    <property type="molecule type" value="Genomic_DNA"/>
</dbReference>
<keyword evidence="1" id="KW-0472">Membrane</keyword>
<keyword evidence="3" id="KW-1185">Reference proteome</keyword>
<proteinExistence type="predicted"/>
<comment type="caution">
    <text evidence="2">The sequence shown here is derived from an EMBL/GenBank/DDBJ whole genome shotgun (WGS) entry which is preliminary data.</text>
</comment>
<evidence type="ECO:0000256" key="1">
    <source>
        <dbReference type="SAM" id="Phobius"/>
    </source>
</evidence>
<keyword evidence="1" id="KW-0812">Transmembrane</keyword>
<evidence type="ECO:0000313" key="3">
    <source>
        <dbReference type="Proteomes" id="UP001620626"/>
    </source>
</evidence>